<comment type="caution">
    <text evidence="9">The sequence shown here is derived from an EMBL/GenBank/DDBJ whole genome shotgun (WGS) entry which is preliminary data.</text>
</comment>
<evidence type="ECO:0000256" key="3">
    <source>
        <dbReference type="ARBA" id="ARBA00022692"/>
    </source>
</evidence>
<evidence type="ECO:0000256" key="4">
    <source>
        <dbReference type="ARBA" id="ARBA00022989"/>
    </source>
</evidence>
<keyword evidence="3 8" id="KW-0812">Transmembrane</keyword>
<feature type="transmembrane region" description="Helical" evidence="8">
    <location>
        <begin position="48"/>
        <end position="70"/>
    </location>
</feature>
<dbReference type="AlphaFoldDB" id="A0A553R9A4"/>
<evidence type="ECO:0000256" key="2">
    <source>
        <dbReference type="ARBA" id="ARBA00022475"/>
    </source>
</evidence>
<accession>A0A553R9A4</accession>
<feature type="transmembrane region" description="Helical" evidence="8">
    <location>
        <begin position="21"/>
        <end position="42"/>
    </location>
</feature>
<dbReference type="PANTHER" id="PTHR20766:SF0">
    <property type="entry name" value="LARGE NEUTRAL AMINO ACIDS TRANSPORTER SMALL SUBUNIT 3"/>
    <property type="match status" value="1"/>
</dbReference>
<dbReference type="EMBL" id="SRMA01025145">
    <property type="protein sequence ID" value="TRY98764.1"/>
    <property type="molecule type" value="Genomic_DNA"/>
</dbReference>
<gene>
    <name evidence="9" type="ORF">DNTS_025501</name>
</gene>
<dbReference type="GO" id="GO:0015175">
    <property type="term" value="F:neutral L-amino acid transmembrane transporter activity"/>
    <property type="evidence" value="ECO:0007669"/>
    <property type="project" value="TreeGrafter"/>
</dbReference>
<dbReference type="OrthoDB" id="8789817at2759"/>
<dbReference type="GO" id="GO:0015179">
    <property type="term" value="F:L-amino acid transmembrane transporter activity"/>
    <property type="evidence" value="ECO:0007669"/>
    <property type="project" value="TreeGrafter"/>
</dbReference>
<keyword evidence="5 8" id="KW-0472">Membrane</keyword>
<sequence length="107" mass="11953">MHSNWFLYPSNHFGTLTGLQSMISAVLALLQQPLFMLMVGPLQGDAQWINLGLLILSLSGFLLPGYLFYYRRRLLRMKVRGKANGCTPDENQALSNGHSNGHVPHEA</sequence>
<keyword evidence="6" id="KW-0325">Glycoprotein</keyword>
<dbReference type="PANTHER" id="PTHR20766">
    <property type="entry name" value="LARGE NEUTRAL AMINO ACIDS TRANSPORTER SMALL SUBUNIT 4-LIKE ISOFORM X1"/>
    <property type="match status" value="1"/>
</dbReference>
<feature type="compositionally biased region" description="Polar residues" evidence="7">
    <location>
        <begin position="89"/>
        <end position="99"/>
    </location>
</feature>
<evidence type="ECO:0000256" key="1">
    <source>
        <dbReference type="ARBA" id="ARBA00004651"/>
    </source>
</evidence>
<dbReference type="Proteomes" id="UP000316079">
    <property type="component" value="Unassembled WGS sequence"/>
</dbReference>
<organism evidence="9 10">
    <name type="scientific">Danionella cerebrum</name>
    <dbReference type="NCBI Taxonomy" id="2873325"/>
    <lineage>
        <taxon>Eukaryota</taxon>
        <taxon>Metazoa</taxon>
        <taxon>Chordata</taxon>
        <taxon>Craniata</taxon>
        <taxon>Vertebrata</taxon>
        <taxon>Euteleostomi</taxon>
        <taxon>Actinopterygii</taxon>
        <taxon>Neopterygii</taxon>
        <taxon>Teleostei</taxon>
        <taxon>Ostariophysi</taxon>
        <taxon>Cypriniformes</taxon>
        <taxon>Danionidae</taxon>
        <taxon>Danioninae</taxon>
        <taxon>Danionella</taxon>
    </lineage>
</organism>
<protein>
    <submittedName>
        <fullName evidence="9">Uncharacterized protein</fullName>
    </submittedName>
</protein>
<keyword evidence="4 8" id="KW-1133">Transmembrane helix</keyword>
<evidence type="ECO:0000256" key="6">
    <source>
        <dbReference type="ARBA" id="ARBA00023180"/>
    </source>
</evidence>
<dbReference type="STRING" id="623744.A0A553R9A4"/>
<evidence type="ECO:0000313" key="9">
    <source>
        <dbReference type="EMBL" id="TRY98764.1"/>
    </source>
</evidence>
<feature type="region of interest" description="Disordered" evidence="7">
    <location>
        <begin position="85"/>
        <end position="107"/>
    </location>
</feature>
<evidence type="ECO:0000256" key="5">
    <source>
        <dbReference type="ARBA" id="ARBA00023136"/>
    </source>
</evidence>
<keyword evidence="2" id="KW-1003">Cell membrane</keyword>
<evidence type="ECO:0000256" key="8">
    <source>
        <dbReference type="SAM" id="Phobius"/>
    </source>
</evidence>
<proteinExistence type="predicted"/>
<name>A0A553R9A4_9TELE</name>
<dbReference type="GO" id="GO:0005886">
    <property type="term" value="C:plasma membrane"/>
    <property type="evidence" value="ECO:0007669"/>
    <property type="project" value="UniProtKB-SubCell"/>
</dbReference>
<evidence type="ECO:0000256" key="7">
    <source>
        <dbReference type="SAM" id="MobiDB-lite"/>
    </source>
</evidence>
<keyword evidence="10" id="KW-1185">Reference proteome</keyword>
<evidence type="ECO:0000313" key="10">
    <source>
        <dbReference type="Proteomes" id="UP000316079"/>
    </source>
</evidence>
<reference evidence="9 10" key="1">
    <citation type="journal article" date="2019" name="Sci. Data">
        <title>Hybrid genome assembly and annotation of Danionella translucida.</title>
        <authorList>
            <person name="Kadobianskyi M."/>
            <person name="Schulze L."/>
            <person name="Schuelke M."/>
            <person name="Judkewitz B."/>
        </authorList>
    </citation>
    <scope>NUCLEOTIDE SEQUENCE [LARGE SCALE GENOMIC DNA]</scope>
    <source>
        <strain evidence="9 10">Bolton</strain>
    </source>
</reference>
<comment type="subcellular location">
    <subcellularLocation>
        <location evidence="1">Cell membrane</location>
        <topology evidence="1">Multi-pass membrane protein</topology>
    </subcellularLocation>
</comment>